<evidence type="ECO:0000313" key="20">
    <source>
        <dbReference type="EMBL" id="AYA94776.1"/>
    </source>
</evidence>
<comment type="similarity">
    <text evidence="18 19">Belongs to the papillomaviridae E7 protein family.</text>
</comment>
<evidence type="ECO:0000256" key="5">
    <source>
        <dbReference type="ARBA" id="ARBA00022632"/>
    </source>
</evidence>
<dbReference type="Gene3D" id="3.30.160.330">
    <property type="match status" value="1"/>
</dbReference>
<comment type="PTM">
    <text evidence="18">Highly phosphorylated.</text>
</comment>
<dbReference type="GO" id="GO:0003677">
    <property type="term" value="F:DNA binding"/>
    <property type="evidence" value="ECO:0007669"/>
    <property type="project" value="UniProtKB-UniRule"/>
</dbReference>
<keyword evidence="7 18" id="KW-0863">Zinc-finger</keyword>
<keyword evidence="17 18" id="KW-1078">G1/S host cell cycle checkpoint dysregulation by virus</keyword>
<keyword evidence="4 18" id="KW-0945">Host-virus interaction</keyword>
<dbReference type="EMBL" id="MH777172">
    <property type="protein sequence ID" value="AYA94776.1"/>
    <property type="molecule type" value="Genomic_DNA"/>
</dbReference>
<comment type="subunit">
    <text evidence="18">Homodimer. Homooligomer. Interacts with host RB1; this interaction induces dissociation of RB1-E2F1 complex thereby disrupting RB1 activity. Interacts with host EP300; this interaction represses EP300 transcriptional activity. Interacts with protein E2; this interaction inhibits E7 oncogenic activity. Interacts with host TMEM173/STING; this interaction impairs the ability of TMEM173/STING to sense cytosolic DNA and promote the production of type I interferon (IFN-alpha and IFN-beta).</text>
</comment>
<evidence type="ECO:0000256" key="2">
    <source>
        <dbReference type="ARBA" id="ARBA00022518"/>
    </source>
</evidence>
<keyword evidence="16 18" id="KW-0899">Viral immunoevasion</keyword>
<keyword evidence="3 18" id="KW-1048">Host nucleus</keyword>
<dbReference type="SUPFAM" id="SSF161234">
    <property type="entry name" value="E7 C-terminal domain-like"/>
    <property type="match status" value="1"/>
</dbReference>
<comment type="function">
    <text evidence="18">Plays a role in viral genome replication by driving entry of quiescent cells into the cell cycle. Stimulation of progression from G1 to S phase allows the virus to efficiently use the cellular DNA replicating machinery to achieve viral genome replication. E7 protein has both transforming and trans-activating activities. Induces the disassembly of the E2F1 transcription factor from RB1, with subsequent transcriptional activation of E2F1-regulated S-phase genes. Interferes with host histone deacetylation mediated by HDAC1 and HDAC2, leading to transcription activation. Plays also a role in the inhibition of both antiviral and antiproliferative functions of host interferon alpha. Interaction with host TMEM173/STING impairs the ability of TMEM173/STING to sense cytosolic DNA and promote the production of type I interferon (IFN-alpha and IFN-beta).</text>
</comment>
<reference evidence="20" key="1">
    <citation type="journal article" date="2018" name="Nat. Med.">
        <title>Expanded skin virome in DOCK8-deficient patients.</title>
        <authorList>
            <consortium name="NISC Comparative Sequencing Program"/>
            <person name="Tirosh O."/>
            <person name="Conlan S."/>
            <person name="Deming C."/>
            <person name="Lee-Lin S.Q."/>
            <person name="Huang X."/>
            <person name="Su H.C."/>
            <person name="Freeman A.F."/>
            <person name="Segre J.A."/>
            <person name="Kong H.H."/>
        </authorList>
    </citation>
    <scope>NUCLEOTIDE SEQUENCE</scope>
    <source>
        <strain evidence="20">HPV-mSK_024</strain>
    </source>
</reference>
<keyword evidence="12 18" id="KW-0010">Activator</keyword>
<evidence type="ECO:0000256" key="9">
    <source>
        <dbReference type="ARBA" id="ARBA00022833"/>
    </source>
</evidence>
<evidence type="ECO:0000256" key="18">
    <source>
        <dbReference type="HAMAP-Rule" id="MF_04004"/>
    </source>
</evidence>
<gene>
    <name evidence="18" type="primary">E7</name>
</gene>
<dbReference type="GO" id="GO:0019904">
    <property type="term" value="F:protein domain specific binding"/>
    <property type="evidence" value="ECO:0007669"/>
    <property type="project" value="UniProtKB-UniRule"/>
</dbReference>
<dbReference type="GO" id="GO:0052170">
    <property type="term" value="P:symbiont-mediated suppression of host innate immune response"/>
    <property type="evidence" value="ECO:0007669"/>
    <property type="project" value="UniProtKB-KW"/>
</dbReference>
<protein>
    <recommendedName>
        <fullName evidence="18 19">Protein E7</fullName>
    </recommendedName>
</protein>
<dbReference type="GO" id="GO:0008270">
    <property type="term" value="F:zinc ion binding"/>
    <property type="evidence" value="ECO:0007669"/>
    <property type="project" value="UniProtKB-KW"/>
</dbReference>
<dbReference type="PIRSF" id="PIRSF003407">
    <property type="entry name" value="Papvi_E7"/>
    <property type="match status" value="1"/>
</dbReference>
<keyword evidence="13 18" id="KW-0804">Transcription</keyword>
<keyword evidence="11 18" id="KW-0238">DNA-binding</keyword>
<sequence length="96" mass="10713">MIGQKATIEDINLNLEELVLPECLLCNESLSPDVEPEEEEQHHYSIDTCCKHCNSVIRIVVYATGSAIHLLQQLLVAELSLLCPLCARNTSRHGRS</sequence>
<keyword evidence="10 18" id="KW-0805">Transcription regulation</keyword>
<name>A0A385PNI9_9PAPI</name>
<evidence type="ECO:0000256" key="14">
    <source>
        <dbReference type="ARBA" id="ARBA00023200"/>
    </source>
</evidence>
<dbReference type="GO" id="GO:0039645">
    <property type="term" value="P:symbiont-mediated perturbation of host cell cycle G1/S transition checkpoint"/>
    <property type="evidence" value="ECO:0007669"/>
    <property type="project" value="UniProtKB-UniRule"/>
</dbReference>
<keyword evidence="5 18" id="KW-1090">Inhibition of host innate immune response by virus</keyword>
<dbReference type="GO" id="GO:0006351">
    <property type="term" value="P:DNA-templated transcription"/>
    <property type="evidence" value="ECO:0007669"/>
    <property type="project" value="UniProtKB-UniRule"/>
</dbReference>
<comment type="subcellular location">
    <subcellularLocation>
        <location evidence="18">Host cytoplasm</location>
    </subcellularLocation>
    <subcellularLocation>
        <location evidence="18">Host nucleus</location>
    </subcellularLocation>
    <text evidence="18">Predominantly found in the host nucleus.</text>
</comment>
<evidence type="ECO:0000256" key="15">
    <source>
        <dbReference type="ARBA" id="ARBA00023258"/>
    </source>
</evidence>
<evidence type="ECO:0000256" key="19">
    <source>
        <dbReference type="PIRNR" id="PIRNR003407"/>
    </source>
</evidence>
<dbReference type="GO" id="GO:0003700">
    <property type="term" value="F:DNA-binding transcription factor activity"/>
    <property type="evidence" value="ECO:0007669"/>
    <property type="project" value="UniProtKB-UniRule"/>
</dbReference>
<dbReference type="GO" id="GO:0030430">
    <property type="term" value="C:host cell cytoplasm"/>
    <property type="evidence" value="ECO:0007669"/>
    <property type="project" value="UniProtKB-SubCell"/>
</dbReference>
<organism evidence="20">
    <name type="scientific">Human papillomavirus</name>
    <dbReference type="NCBI Taxonomy" id="10566"/>
    <lineage>
        <taxon>Viruses</taxon>
        <taxon>Monodnaviria</taxon>
        <taxon>Shotokuvirae</taxon>
        <taxon>Cossaviricota</taxon>
        <taxon>Papovaviricetes</taxon>
        <taxon>Zurhausenvirales</taxon>
        <taxon>Papillomaviridae</taxon>
    </lineage>
</organism>
<dbReference type="GO" id="GO:0039502">
    <property type="term" value="P:symbiont-mediated suppression of host type I interferon-mediated signaling pathway"/>
    <property type="evidence" value="ECO:0007669"/>
    <property type="project" value="UniProtKB-UniRule"/>
</dbReference>
<keyword evidence="2 18" id="KW-0244">Early protein</keyword>
<evidence type="ECO:0000256" key="3">
    <source>
        <dbReference type="ARBA" id="ARBA00022562"/>
    </source>
</evidence>
<dbReference type="Pfam" id="PF00527">
    <property type="entry name" value="E7"/>
    <property type="match status" value="1"/>
</dbReference>
<feature type="short sequence motif" description="Nuclear export signal" evidence="18">
    <location>
        <begin position="68"/>
        <end position="76"/>
    </location>
</feature>
<keyword evidence="6 18" id="KW-0479">Metal-binding</keyword>
<evidence type="ECO:0000256" key="10">
    <source>
        <dbReference type="ARBA" id="ARBA00023015"/>
    </source>
</evidence>
<comment type="domain">
    <text evidence="18">The E7 terminal domain is an intrinsically disordered domain, whose flexibility and conformational transitions confer target adaptability to the oncoprotein. It allows adaptation to a variety of protein targets and exposes the PEST degradation sequence that regulates its turnover in the cell.</text>
</comment>
<feature type="short sequence motif" description="LXCXE motif; interaction with host RB1 and TMEM173/STING" evidence="18">
    <location>
        <begin position="24"/>
        <end position="28"/>
    </location>
</feature>
<keyword evidence="8 18" id="KW-1114">Inhibition of host interferon signaling pathway by virus</keyword>
<evidence type="ECO:0000256" key="12">
    <source>
        <dbReference type="ARBA" id="ARBA00023159"/>
    </source>
</evidence>
<evidence type="ECO:0000256" key="1">
    <source>
        <dbReference type="ARBA" id="ARBA00022504"/>
    </source>
</evidence>
<evidence type="ECO:0000256" key="8">
    <source>
        <dbReference type="ARBA" id="ARBA00022830"/>
    </source>
</evidence>
<evidence type="ECO:0000256" key="13">
    <source>
        <dbReference type="ARBA" id="ARBA00023163"/>
    </source>
</evidence>
<proteinExistence type="inferred from homology"/>
<dbReference type="GO" id="GO:0042025">
    <property type="term" value="C:host cell nucleus"/>
    <property type="evidence" value="ECO:0007669"/>
    <property type="project" value="UniProtKB-SubCell"/>
</dbReference>
<feature type="zinc finger region" evidence="18">
    <location>
        <begin position="50"/>
        <end position="86"/>
    </location>
</feature>
<dbReference type="InterPro" id="IPR000148">
    <property type="entry name" value="Papilloma_E7"/>
</dbReference>
<dbReference type="HAMAP" id="MF_04004">
    <property type="entry name" value="PPV_E7"/>
    <property type="match status" value="1"/>
</dbReference>
<keyword evidence="14 18" id="KW-1035">Host cytoplasm</keyword>
<evidence type="ECO:0000256" key="6">
    <source>
        <dbReference type="ARBA" id="ARBA00022723"/>
    </source>
</evidence>
<comment type="caution">
    <text evidence="18">Lacks conserved residue(s) required for the propagation of feature annotation.</text>
</comment>
<keyword evidence="9 18" id="KW-0862">Zinc</keyword>
<keyword evidence="15" id="KW-0922">Interferon antiviral system evasion</keyword>
<evidence type="ECO:0000256" key="11">
    <source>
        <dbReference type="ARBA" id="ARBA00023125"/>
    </source>
</evidence>
<evidence type="ECO:0000256" key="7">
    <source>
        <dbReference type="ARBA" id="ARBA00022771"/>
    </source>
</evidence>
<comment type="function">
    <text evidence="19">E7 protein has both transforming and trans-activating activities.</text>
</comment>
<keyword evidence="1 18" id="KW-1121">Modulation of host cell cycle by virus</keyword>
<accession>A0A385PNI9</accession>
<evidence type="ECO:0000256" key="16">
    <source>
        <dbReference type="ARBA" id="ARBA00023280"/>
    </source>
</evidence>
<evidence type="ECO:0000256" key="4">
    <source>
        <dbReference type="ARBA" id="ARBA00022581"/>
    </source>
</evidence>
<evidence type="ECO:0000256" key="17">
    <source>
        <dbReference type="ARBA" id="ARBA00023309"/>
    </source>
</evidence>